<dbReference type="AlphaFoldDB" id="A0AAE6BRM3"/>
<dbReference type="GO" id="GO:0004497">
    <property type="term" value="F:monooxygenase activity"/>
    <property type="evidence" value="ECO:0007669"/>
    <property type="project" value="InterPro"/>
</dbReference>
<geneLocation type="plasmid" evidence="8">
    <name>patcfbp6624</name>
</geneLocation>
<evidence type="ECO:0000256" key="6">
    <source>
        <dbReference type="PIRSR" id="PIRSR602401-1"/>
    </source>
</evidence>
<proteinExistence type="inferred from homology"/>
<keyword evidence="5 6" id="KW-0408">Iron</keyword>
<accession>A0AAE6BRM3</accession>
<dbReference type="RefSeq" id="WP_072492881.1">
    <property type="nucleotide sequence ID" value="NZ_CP039909.1"/>
</dbReference>
<dbReference type="InterPro" id="IPR002401">
    <property type="entry name" value="Cyt_P450_E_grp-I"/>
</dbReference>
<reference evidence="7 8" key="1">
    <citation type="submission" date="2019-04" db="EMBL/GenBank/DDBJ databases">
        <title>Complete genome sequence of Agrobacterium tumefaciens CFBP6624.</title>
        <authorList>
            <person name="Haryono M."/>
            <person name="Lin Y.-C."/>
            <person name="Lai E.-M."/>
            <person name="Kuo C.-H."/>
        </authorList>
    </citation>
    <scope>NUCLEOTIDE SEQUENCE [LARGE SCALE GENOMIC DNA]</scope>
    <source>
        <strain evidence="7 8">CFBP6624</strain>
        <plasmid evidence="8">patcfbp6624</plasmid>
    </source>
</reference>
<evidence type="ECO:0000256" key="4">
    <source>
        <dbReference type="ARBA" id="ARBA00023002"/>
    </source>
</evidence>
<dbReference type="GO" id="GO:0005506">
    <property type="term" value="F:iron ion binding"/>
    <property type="evidence" value="ECO:0007669"/>
    <property type="project" value="InterPro"/>
</dbReference>
<dbReference type="GO" id="GO:0020037">
    <property type="term" value="F:heme binding"/>
    <property type="evidence" value="ECO:0007669"/>
    <property type="project" value="InterPro"/>
</dbReference>
<evidence type="ECO:0000313" key="7">
    <source>
        <dbReference type="EMBL" id="QCM03430.1"/>
    </source>
</evidence>
<dbReference type="PANTHER" id="PTHR24302:SF15">
    <property type="entry name" value="FATTY-ACID PEROXYGENASE"/>
    <property type="match status" value="1"/>
</dbReference>
<evidence type="ECO:0000313" key="8">
    <source>
        <dbReference type="Proteomes" id="UP000298646"/>
    </source>
</evidence>
<keyword evidence="2 6" id="KW-0349">Heme</keyword>
<dbReference type="CDD" id="cd11067">
    <property type="entry name" value="CYP152"/>
    <property type="match status" value="1"/>
</dbReference>
<keyword evidence="3 6" id="KW-0479">Metal-binding</keyword>
<protein>
    <submittedName>
        <fullName evidence="7">Cytochrome P450</fullName>
    </submittedName>
</protein>
<comment type="similarity">
    <text evidence="1">Belongs to the cytochrome P450 family.</text>
</comment>
<evidence type="ECO:0000256" key="2">
    <source>
        <dbReference type="ARBA" id="ARBA00022617"/>
    </source>
</evidence>
<dbReference type="SUPFAM" id="SSF48264">
    <property type="entry name" value="Cytochrome P450"/>
    <property type="match status" value="1"/>
</dbReference>
<dbReference type="GO" id="GO:0016705">
    <property type="term" value="F:oxidoreductase activity, acting on paired donors, with incorporation or reduction of molecular oxygen"/>
    <property type="evidence" value="ECO:0007669"/>
    <property type="project" value="InterPro"/>
</dbReference>
<dbReference type="PRINTS" id="PR00463">
    <property type="entry name" value="EP450I"/>
</dbReference>
<keyword evidence="7" id="KW-0614">Plasmid</keyword>
<dbReference type="InterPro" id="IPR036396">
    <property type="entry name" value="Cyt_P450_sf"/>
</dbReference>
<dbReference type="EMBL" id="CP039909">
    <property type="protein sequence ID" value="QCM03430.1"/>
    <property type="molecule type" value="Genomic_DNA"/>
</dbReference>
<organism evidence="7 8">
    <name type="scientific">Agrobacterium tumefaciens</name>
    <dbReference type="NCBI Taxonomy" id="358"/>
    <lineage>
        <taxon>Bacteria</taxon>
        <taxon>Pseudomonadati</taxon>
        <taxon>Pseudomonadota</taxon>
        <taxon>Alphaproteobacteria</taxon>
        <taxon>Hyphomicrobiales</taxon>
        <taxon>Rhizobiaceae</taxon>
        <taxon>Rhizobium/Agrobacterium group</taxon>
        <taxon>Agrobacterium</taxon>
        <taxon>Agrobacterium tumefaciens complex</taxon>
    </lineage>
</organism>
<dbReference type="Proteomes" id="UP000298646">
    <property type="component" value="Plasmid pAtCFBP6624"/>
</dbReference>
<dbReference type="Pfam" id="PF00067">
    <property type="entry name" value="p450"/>
    <property type="match status" value="1"/>
</dbReference>
<dbReference type="PANTHER" id="PTHR24302">
    <property type="entry name" value="CYTOCHROME P450 FAMILY 3"/>
    <property type="match status" value="1"/>
</dbReference>
<evidence type="ECO:0000256" key="1">
    <source>
        <dbReference type="ARBA" id="ARBA00010617"/>
    </source>
</evidence>
<evidence type="ECO:0000256" key="5">
    <source>
        <dbReference type="ARBA" id="ARBA00023004"/>
    </source>
</evidence>
<dbReference type="InterPro" id="IPR050705">
    <property type="entry name" value="Cytochrome_P450_3A"/>
</dbReference>
<feature type="binding site" description="axial binding residue" evidence="6">
    <location>
        <position position="362"/>
    </location>
    <ligand>
        <name>heme</name>
        <dbReference type="ChEBI" id="CHEBI:30413"/>
    </ligand>
    <ligandPart>
        <name>Fe</name>
        <dbReference type="ChEBI" id="CHEBI:18248"/>
    </ligandPart>
</feature>
<dbReference type="Gene3D" id="1.10.630.10">
    <property type="entry name" value="Cytochrome P450"/>
    <property type="match status" value="1"/>
</dbReference>
<dbReference type="InterPro" id="IPR001128">
    <property type="entry name" value="Cyt_P450"/>
</dbReference>
<comment type="cofactor">
    <cofactor evidence="6">
        <name>heme</name>
        <dbReference type="ChEBI" id="CHEBI:30413"/>
    </cofactor>
</comment>
<sequence length="415" mass="47782">MLHIPHDKSLDSSLALMRDPYRFISSRCRRYGSDLFETRLLLQKTICVTGPEAAQLFYDPSRFARRDAMPKAIQKTLLGVGGVQGLDDGAHRHRKQMFMSLMTPERIEQLVRLTAAAWEIRVRKWSSMNEVVLYPELHELLMRAVCAWAGVPLADSDIGSRTQEIAALFDHAGSTGIRHLWSRWARKRADAWLKEIIEDIRSGRIRPLEQSAAYVIAWHRDLDGQLLSPQVAAVELLNVIRPTVAVSVYITLVAHALHAHPKVQERLQVDNDGYPDLFVQEIRRYYPFFPAVAARTRLAFEWNGYPFPHGRRVLFDLHGTNHDPRAWANPEAFEPERFRRWDGSPFNFVPQGGGDHHVGHRCPGEWIATALMKLAAEFFTRRMRYDVPDQDLEIDWSRLPALPRSRFVISNVREI</sequence>
<gene>
    <name evidence="7" type="ORF">CFBP6624_24695</name>
</gene>
<evidence type="ECO:0000256" key="3">
    <source>
        <dbReference type="ARBA" id="ARBA00022723"/>
    </source>
</evidence>
<name>A0AAE6BRM3_AGRTU</name>
<keyword evidence="4" id="KW-0560">Oxidoreductase</keyword>